<feature type="region of interest" description="Disordered" evidence="1">
    <location>
        <begin position="110"/>
        <end position="141"/>
    </location>
</feature>
<accession>A0A0D6L6T8</accession>
<protein>
    <recommendedName>
        <fullName evidence="2">DUF5641 domain-containing protein</fullName>
    </recommendedName>
</protein>
<gene>
    <name evidence="3" type="ORF">ANCCEY_13538</name>
</gene>
<reference evidence="3 4" key="1">
    <citation type="submission" date="2013-05" db="EMBL/GenBank/DDBJ databases">
        <title>Draft genome of the parasitic nematode Anyclostoma ceylanicum.</title>
        <authorList>
            <person name="Mitreva M."/>
        </authorList>
    </citation>
    <scope>NUCLEOTIDE SEQUENCE [LARGE SCALE GENOMIC DNA]</scope>
</reference>
<feature type="domain" description="DUF5641" evidence="2">
    <location>
        <begin position="56"/>
        <end position="105"/>
    </location>
</feature>
<dbReference type="AlphaFoldDB" id="A0A0D6L6T8"/>
<dbReference type="InterPro" id="IPR040676">
    <property type="entry name" value="DUF5641"/>
</dbReference>
<name>A0A0D6L6T8_9BILA</name>
<dbReference type="Proteomes" id="UP000054495">
    <property type="component" value="Unassembled WGS sequence"/>
</dbReference>
<dbReference type="EMBL" id="KE125695">
    <property type="protein sequence ID" value="EPB67375.1"/>
    <property type="molecule type" value="Genomic_DNA"/>
</dbReference>
<evidence type="ECO:0000256" key="1">
    <source>
        <dbReference type="SAM" id="MobiDB-lite"/>
    </source>
</evidence>
<evidence type="ECO:0000259" key="2">
    <source>
        <dbReference type="Pfam" id="PF18701"/>
    </source>
</evidence>
<sequence>MAYRRLESLQRQLTTSSEVKSWYNKILNEYFEEGIIERVNDQIEGSAGIYYMPHSVEQKLLPRGQWIYGKIEELIKSADGMIRSAKILMPNHKILQRPLNKIYPLEIRPVPDPLGEENPPNMEHDSQDPPPTRSRIHVARESKSRALGNIREFEADLDRSVTPTSGSSSVSSFVMAMLALLVIDPAAAQVNDIRCYNGTVFIIPPKGKFELCFNQECRTFNGINEEMKLALPTSPLPHAVGVKIRWSLHNELISAAEWCEPPDTNPSDYEYYSNTWYTRANAHSNGIRLSAQLHEAYCRNDM</sequence>
<dbReference type="Pfam" id="PF18701">
    <property type="entry name" value="DUF5641"/>
    <property type="match status" value="1"/>
</dbReference>
<organism evidence="3 4">
    <name type="scientific">Ancylostoma ceylanicum</name>
    <dbReference type="NCBI Taxonomy" id="53326"/>
    <lineage>
        <taxon>Eukaryota</taxon>
        <taxon>Metazoa</taxon>
        <taxon>Ecdysozoa</taxon>
        <taxon>Nematoda</taxon>
        <taxon>Chromadorea</taxon>
        <taxon>Rhabditida</taxon>
        <taxon>Rhabditina</taxon>
        <taxon>Rhabditomorpha</taxon>
        <taxon>Strongyloidea</taxon>
        <taxon>Ancylostomatidae</taxon>
        <taxon>Ancylostomatinae</taxon>
        <taxon>Ancylostoma</taxon>
    </lineage>
</organism>
<keyword evidence="4" id="KW-1185">Reference proteome</keyword>
<proteinExistence type="predicted"/>
<evidence type="ECO:0000313" key="4">
    <source>
        <dbReference type="Proteomes" id="UP000054495"/>
    </source>
</evidence>
<evidence type="ECO:0000313" key="3">
    <source>
        <dbReference type="EMBL" id="EPB67375.1"/>
    </source>
</evidence>